<reference evidence="2" key="1">
    <citation type="journal article" date="2023" name="G3 (Bethesda)">
        <title>A reference genome for the long-term kleptoplast-retaining sea slug Elysia crispata morphotype clarki.</title>
        <authorList>
            <person name="Eastman K.E."/>
            <person name="Pendleton A.L."/>
            <person name="Shaikh M.A."/>
            <person name="Suttiyut T."/>
            <person name="Ogas R."/>
            <person name="Tomko P."/>
            <person name="Gavelis G."/>
            <person name="Widhalm J.R."/>
            <person name="Wisecaver J.H."/>
        </authorList>
    </citation>
    <scope>NUCLEOTIDE SEQUENCE</scope>
    <source>
        <strain evidence="2">ECLA1</strain>
    </source>
</reference>
<evidence type="ECO:0000256" key="1">
    <source>
        <dbReference type="SAM" id="MobiDB-lite"/>
    </source>
</evidence>
<evidence type="ECO:0000313" key="2">
    <source>
        <dbReference type="EMBL" id="KAK3734946.1"/>
    </source>
</evidence>
<name>A0AAE1CTS6_9GAST</name>
<dbReference type="AlphaFoldDB" id="A0AAE1CTS6"/>
<feature type="compositionally biased region" description="Polar residues" evidence="1">
    <location>
        <begin position="397"/>
        <end position="406"/>
    </location>
</feature>
<accession>A0AAE1CTS6</accession>
<evidence type="ECO:0000313" key="3">
    <source>
        <dbReference type="Proteomes" id="UP001283361"/>
    </source>
</evidence>
<comment type="caution">
    <text evidence="2">The sequence shown here is derived from an EMBL/GenBank/DDBJ whole genome shotgun (WGS) entry which is preliminary data.</text>
</comment>
<gene>
    <name evidence="2" type="ORF">RRG08_038970</name>
</gene>
<feature type="compositionally biased region" description="Low complexity" evidence="1">
    <location>
        <begin position="433"/>
        <end position="455"/>
    </location>
</feature>
<protein>
    <submittedName>
        <fullName evidence="2">Uncharacterized protein</fullName>
    </submittedName>
</protein>
<proteinExistence type="predicted"/>
<sequence length="467" mass="53586">MSMTEPFMLTHELDQMLVQYRKHLRRLSPLWAQASELGRCGNVVVALRAADDMLNRLELAVTCLMEKGVLVERARQEVLDLKASLNISRQTVDAKSKHLGQEERQKEEEQGLRFKEFKRIHRFQDEKAALEKELVPTRRRLAQMSEILDEKSEKMRNLENFYDLLSEHCEKGMASLKEQTDLARAERAKWDKLDLDIGKEVKEFPLNNDRLVKLEENVCELSNTIQHHKQWYEEEMQTKLFYSTRSKEIKHKLAYYRSVLRRMETSGRTEDVDEDTEGRRLSRRSENILVDGSPGVQAKEVESYLSRQFGMRVLADYTMLKRLKDEIGVQGLAYLVEKVRLQGDTTTSGSQTATGVASAAPAFADWEEQKVEQALMGIALEYRDSEESKRLLRPVDQTKSSTTPAQCCSPPRTSIREQLQTSIPTGPSVSTYSSTRTSEASPSSRGGSNSSLRQRSSLARLRRLFKI</sequence>
<keyword evidence="3" id="KW-1185">Reference proteome</keyword>
<organism evidence="2 3">
    <name type="scientific">Elysia crispata</name>
    <name type="common">lettuce slug</name>
    <dbReference type="NCBI Taxonomy" id="231223"/>
    <lineage>
        <taxon>Eukaryota</taxon>
        <taxon>Metazoa</taxon>
        <taxon>Spiralia</taxon>
        <taxon>Lophotrochozoa</taxon>
        <taxon>Mollusca</taxon>
        <taxon>Gastropoda</taxon>
        <taxon>Heterobranchia</taxon>
        <taxon>Euthyneura</taxon>
        <taxon>Panpulmonata</taxon>
        <taxon>Sacoglossa</taxon>
        <taxon>Placobranchoidea</taxon>
        <taxon>Plakobranchidae</taxon>
        <taxon>Elysia</taxon>
    </lineage>
</organism>
<dbReference type="EMBL" id="JAWDGP010006834">
    <property type="protein sequence ID" value="KAK3734946.1"/>
    <property type="molecule type" value="Genomic_DNA"/>
</dbReference>
<dbReference type="Proteomes" id="UP001283361">
    <property type="component" value="Unassembled WGS sequence"/>
</dbReference>
<feature type="compositionally biased region" description="Polar residues" evidence="1">
    <location>
        <begin position="416"/>
        <end position="432"/>
    </location>
</feature>
<feature type="region of interest" description="Disordered" evidence="1">
    <location>
        <begin position="392"/>
        <end position="455"/>
    </location>
</feature>